<keyword evidence="3" id="KW-1185">Reference proteome</keyword>
<name>A0AAD9XP97_9ROSI</name>
<comment type="caution">
    <text evidence="2">The sequence shown here is derived from an EMBL/GenBank/DDBJ whole genome shotgun (WGS) entry which is preliminary data.</text>
</comment>
<dbReference type="AlphaFoldDB" id="A0AAD9XP97"/>
<accession>A0AAD9XP97</accession>
<organism evidence="2 3">
    <name type="scientific">Dipteronia dyeriana</name>
    <dbReference type="NCBI Taxonomy" id="168575"/>
    <lineage>
        <taxon>Eukaryota</taxon>
        <taxon>Viridiplantae</taxon>
        <taxon>Streptophyta</taxon>
        <taxon>Embryophyta</taxon>
        <taxon>Tracheophyta</taxon>
        <taxon>Spermatophyta</taxon>
        <taxon>Magnoliopsida</taxon>
        <taxon>eudicotyledons</taxon>
        <taxon>Gunneridae</taxon>
        <taxon>Pentapetalae</taxon>
        <taxon>rosids</taxon>
        <taxon>malvids</taxon>
        <taxon>Sapindales</taxon>
        <taxon>Sapindaceae</taxon>
        <taxon>Hippocastanoideae</taxon>
        <taxon>Acereae</taxon>
        <taxon>Dipteronia</taxon>
    </lineage>
</organism>
<feature type="region of interest" description="Disordered" evidence="1">
    <location>
        <begin position="28"/>
        <end position="47"/>
    </location>
</feature>
<reference evidence="2" key="1">
    <citation type="journal article" date="2023" name="Plant J.">
        <title>Genome sequences and population genomics provide insights into the demographic history, inbreeding, and mutation load of two 'living fossil' tree species of Dipteronia.</title>
        <authorList>
            <person name="Feng Y."/>
            <person name="Comes H.P."/>
            <person name="Chen J."/>
            <person name="Zhu S."/>
            <person name="Lu R."/>
            <person name="Zhang X."/>
            <person name="Li P."/>
            <person name="Qiu J."/>
            <person name="Olsen K.M."/>
            <person name="Qiu Y."/>
        </authorList>
    </citation>
    <scope>NUCLEOTIDE SEQUENCE</scope>
    <source>
        <strain evidence="2">KIB01</strain>
    </source>
</reference>
<dbReference type="Proteomes" id="UP001280121">
    <property type="component" value="Unassembled WGS sequence"/>
</dbReference>
<feature type="compositionally biased region" description="Basic residues" evidence="1">
    <location>
        <begin position="28"/>
        <end position="38"/>
    </location>
</feature>
<proteinExistence type="predicted"/>
<sequence length="121" mass="13680">MSSIKTISHLHKIRFIIIFIKKVKNCWRKKKKKHKKNKKEGGNESDHPIIIVGNEAENVVVGQVYTIDSAKNLSPLRANTIAAKNGTTKRFSLLKPRKLVTSPNLAPLLLQPVNRNHRRGA</sequence>
<protein>
    <submittedName>
        <fullName evidence="2">Uncharacterized protein</fullName>
    </submittedName>
</protein>
<evidence type="ECO:0000256" key="1">
    <source>
        <dbReference type="SAM" id="MobiDB-lite"/>
    </source>
</evidence>
<dbReference type="EMBL" id="JANJYI010000001">
    <property type="protein sequence ID" value="KAK2663199.1"/>
    <property type="molecule type" value="Genomic_DNA"/>
</dbReference>
<evidence type="ECO:0000313" key="2">
    <source>
        <dbReference type="EMBL" id="KAK2663199.1"/>
    </source>
</evidence>
<gene>
    <name evidence="2" type="ORF">Ddye_001773</name>
</gene>
<evidence type="ECO:0000313" key="3">
    <source>
        <dbReference type="Proteomes" id="UP001280121"/>
    </source>
</evidence>